<evidence type="ECO:0000256" key="2">
    <source>
        <dbReference type="ARBA" id="ARBA00022692"/>
    </source>
</evidence>
<evidence type="ECO:0000256" key="4">
    <source>
        <dbReference type="ARBA" id="ARBA00023136"/>
    </source>
</evidence>
<keyword evidence="4 5" id="KW-0472">Membrane</keyword>
<dbReference type="Proteomes" id="UP000199423">
    <property type="component" value="Unassembled WGS sequence"/>
</dbReference>
<dbReference type="PANTHER" id="PTHR30367:SF12">
    <property type="entry name" value="P-HYDROXYBENZOIC ACID EFFLUX PUMP SUBUNIT AAEA"/>
    <property type="match status" value="1"/>
</dbReference>
<dbReference type="InterPro" id="IPR058632">
    <property type="entry name" value="HH_AaeA"/>
</dbReference>
<name>A0A1I7NVP2_9HYPH</name>
<dbReference type="InterPro" id="IPR058634">
    <property type="entry name" value="AaeA-lik-b-barrel"/>
</dbReference>
<dbReference type="SUPFAM" id="SSF111369">
    <property type="entry name" value="HlyD-like secretion proteins"/>
    <property type="match status" value="1"/>
</dbReference>
<accession>A0A1I7NVP2</accession>
<dbReference type="OrthoDB" id="9811754at2"/>
<organism evidence="8 9">
    <name type="scientific">Hyphomicrobium facile</name>
    <dbReference type="NCBI Taxonomy" id="51670"/>
    <lineage>
        <taxon>Bacteria</taxon>
        <taxon>Pseudomonadati</taxon>
        <taxon>Pseudomonadota</taxon>
        <taxon>Alphaproteobacteria</taxon>
        <taxon>Hyphomicrobiales</taxon>
        <taxon>Hyphomicrobiaceae</taxon>
        <taxon>Hyphomicrobium</taxon>
    </lineage>
</organism>
<evidence type="ECO:0000256" key="3">
    <source>
        <dbReference type="ARBA" id="ARBA00022989"/>
    </source>
</evidence>
<evidence type="ECO:0000256" key="1">
    <source>
        <dbReference type="ARBA" id="ARBA00009477"/>
    </source>
</evidence>
<feature type="transmembrane region" description="Helical" evidence="5">
    <location>
        <begin position="6"/>
        <end position="27"/>
    </location>
</feature>
<keyword evidence="9" id="KW-1185">Reference proteome</keyword>
<feature type="domain" description="p-hydroxybenzoic acid efflux pump subunit AaeA alpha-helical hairpin" evidence="6">
    <location>
        <begin position="79"/>
        <end position="150"/>
    </location>
</feature>
<dbReference type="GO" id="GO:0016020">
    <property type="term" value="C:membrane"/>
    <property type="evidence" value="ECO:0007669"/>
    <property type="project" value="InterPro"/>
</dbReference>
<dbReference type="Pfam" id="PF25963">
    <property type="entry name" value="Beta-barrel_AAEA"/>
    <property type="match status" value="1"/>
</dbReference>
<reference evidence="9" key="1">
    <citation type="submission" date="2016-10" db="EMBL/GenBank/DDBJ databases">
        <authorList>
            <person name="Varghese N."/>
            <person name="Submissions S."/>
        </authorList>
    </citation>
    <scope>NUCLEOTIDE SEQUENCE [LARGE SCALE GENOMIC DNA]</scope>
    <source>
        <strain evidence="9">DSM 1565</strain>
    </source>
</reference>
<evidence type="ECO:0000313" key="8">
    <source>
        <dbReference type="EMBL" id="SFV38643.1"/>
    </source>
</evidence>
<dbReference type="Pfam" id="PF25878">
    <property type="entry name" value="HH_AAEA_pHBA"/>
    <property type="match status" value="1"/>
</dbReference>
<dbReference type="PANTHER" id="PTHR30367">
    <property type="entry name" value="P-HYDROXYBENZOIC ACID EFFLUX PUMP SUBUNIT AAEA-RELATED"/>
    <property type="match status" value="1"/>
</dbReference>
<protein>
    <submittedName>
        <fullName evidence="8">RND family efflux transporter, MFP subunit</fullName>
    </submittedName>
</protein>
<comment type="similarity">
    <text evidence="1">Belongs to the membrane fusion protein (MFP) (TC 8.A.1) family.</text>
</comment>
<feature type="domain" description="p-hydroxybenzoic acid efflux pump subunit AaeA-like beta-barrel" evidence="7">
    <location>
        <begin position="187"/>
        <end position="283"/>
    </location>
</feature>
<dbReference type="STRING" id="51670.SAMN04488557_3772"/>
<evidence type="ECO:0000259" key="7">
    <source>
        <dbReference type="Pfam" id="PF25963"/>
    </source>
</evidence>
<dbReference type="EMBL" id="FPCH01000004">
    <property type="protein sequence ID" value="SFV38643.1"/>
    <property type="molecule type" value="Genomic_DNA"/>
</dbReference>
<gene>
    <name evidence="8" type="ORF">SAMN04488557_3772</name>
</gene>
<proteinExistence type="inferred from homology"/>
<evidence type="ECO:0000259" key="6">
    <source>
        <dbReference type="Pfam" id="PF25878"/>
    </source>
</evidence>
<evidence type="ECO:0000256" key="5">
    <source>
        <dbReference type="SAM" id="Phobius"/>
    </source>
</evidence>
<dbReference type="NCBIfam" id="TIGR01730">
    <property type="entry name" value="RND_mfp"/>
    <property type="match status" value="1"/>
</dbReference>
<dbReference type="InterPro" id="IPR006143">
    <property type="entry name" value="RND_pump_MFP"/>
</dbReference>
<dbReference type="InterPro" id="IPR050393">
    <property type="entry name" value="MFP_Efflux_Pump"/>
</dbReference>
<evidence type="ECO:0000313" key="9">
    <source>
        <dbReference type="Proteomes" id="UP000199423"/>
    </source>
</evidence>
<keyword evidence="2 5" id="KW-0812">Transmembrane</keyword>
<dbReference type="Gene3D" id="2.40.50.100">
    <property type="match status" value="1"/>
</dbReference>
<dbReference type="Gene3D" id="2.40.30.170">
    <property type="match status" value="1"/>
</dbReference>
<dbReference type="GO" id="GO:0022857">
    <property type="term" value="F:transmembrane transporter activity"/>
    <property type="evidence" value="ECO:0007669"/>
    <property type="project" value="InterPro"/>
</dbReference>
<sequence length="298" mass="32899">MNGMLWSRTLGTLLMVSITLVGMQALWRRYQVDPLTRDGKIRADVVQVATDVAGLITDVRVRDNEYVRKGQVLLVMDRPRYELALQAAEALVQSKQASLTQAEREDQRNHTMKNVIAAETVEQGSARVDELRGGLAQAVAARDLAKLNLDRTNVRAPVDGYVSNMTLQPGTYMKAGDAVAALVYDQSIRIEGYFEETKIPAIHVGDPAVAFLMGVAEPIHGHVESIATGVEDRERSDRESALANVNPSFQWVRLAQRIPVRVTIDKLPAGLKLIVGQTATVEVKPYTGEAIVRRSFPW</sequence>
<dbReference type="AlphaFoldDB" id="A0A1I7NVP2"/>
<keyword evidence="3 5" id="KW-1133">Transmembrane helix</keyword>